<evidence type="ECO:0000256" key="2">
    <source>
        <dbReference type="ARBA" id="ARBA00022695"/>
    </source>
</evidence>
<dbReference type="PROSITE" id="PS51459">
    <property type="entry name" value="FIDO"/>
    <property type="match status" value="1"/>
</dbReference>
<evidence type="ECO:0000313" key="10">
    <source>
        <dbReference type="Proteomes" id="UP001275440"/>
    </source>
</evidence>
<dbReference type="InterPro" id="IPR041535">
    <property type="entry name" value="VbhA"/>
</dbReference>
<dbReference type="EMBL" id="WBMO01000001">
    <property type="protein sequence ID" value="MDV2474276.1"/>
    <property type="molecule type" value="Genomic_DNA"/>
</dbReference>
<comment type="catalytic activity">
    <reaction evidence="6">
        <text>L-threonyl-[protein] + ATP = 3-O-(5'-adenylyl)-L-threonyl-[protein] + diphosphate</text>
        <dbReference type="Rhea" id="RHEA:54292"/>
        <dbReference type="Rhea" id="RHEA-COMP:11060"/>
        <dbReference type="Rhea" id="RHEA-COMP:13847"/>
        <dbReference type="ChEBI" id="CHEBI:30013"/>
        <dbReference type="ChEBI" id="CHEBI:30616"/>
        <dbReference type="ChEBI" id="CHEBI:33019"/>
        <dbReference type="ChEBI" id="CHEBI:138113"/>
        <dbReference type="EC" id="2.7.7.108"/>
    </reaction>
</comment>
<evidence type="ECO:0000259" key="8">
    <source>
        <dbReference type="PROSITE" id="PS51459"/>
    </source>
</evidence>
<dbReference type="Gene3D" id="1.10.3290.10">
    <property type="entry name" value="Fido-like domain"/>
    <property type="match status" value="1"/>
</dbReference>
<keyword evidence="4" id="KW-0067">ATP-binding</keyword>
<dbReference type="InterPro" id="IPR036597">
    <property type="entry name" value="Fido-like_dom_sf"/>
</dbReference>
<dbReference type="RefSeq" id="WP_378526005.1">
    <property type="nucleotide sequence ID" value="NZ_JBHWXO010000014.1"/>
</dbReference>
<reference evidence="9 10" key="1">
    <citation type="submission" date="2019-10" db="EMBL/GenBank/DDBJ databases">
        <title>Draft Genome Assembly of Rhodococcus zopfii DSM44189.</title>
        <authorList>
            <person name="Sutton J.M."/>
            <person name="Akob D.M."/>
            <person name="Bushman T.J."/>
        </authorList>
    </citation>
    <scope>NUCLEOTIDE SEQUENCE [LARGE SCALE GENOMIC DNA]</scope>
    <source>
        <strain evidence="9 10">DSM 44189</strain>
    </source>
</reference>
<dbReference type="Pfam" id="PF18495">
    <property type="entry name" value="VbhA"/>
    <property type="match status" value="1"/>
</dbReference>
<keyword evidence="1" id="KW-0808">Transferase</keyword>
<dbReference type="InterPro" id="IPR003812">
    <property type="entry name" value="Fido"/>
</dbReference>
<evidence type="ECO:0000313" key="9">
    <source>
        <dbReference type="EMBL" id="MDV2474276.1"/>
    </source>
</evidence>
<evidence type="ECO:0000256" key="7">
    <source>
        <dbReference type="ARBA" id="ARBA00048696"/>
    </source>
</evidence>
<gene>
    <name evidence="9" type="ORF">F8M49_00620</name>
</gene>
<organism evidence="9 10">
    <name type="scientific">Rhodococcus zopfii</name>
    <dbReference type="NCBI Taxonomy" id="43772"/>
    <lineage>
        <taxon>Bacteria</taxon>
        <taxon>Bacillati</taxon>
        <taxon>Actinomycetota</taxon>
        <taxon>Actinomycetes</taxon>
        <taxon>Mycobacteriales</taxon>
        <taxon>Nocardiaceae</taxon>
        <taxon>Rhodococcus</taxon>
    </lineage>
</organism>
<keyword evidence="10" id="KW-1185">Reference proteome</keyword>
<keyword evidence="3" id="KW-0547">Nucleotide-binding</keyword>
<comment type="catalytic activity">
    <reaction evidence="7">
        <text>L-tyrosyl-[protein] + ATP = O-(5'-adenylyl)-L-tyrosyl-[protein] + diphosphate</text>
        <dbReference type="Rhea" id="RHEA:54288"/>
        <dbReference type="Rhea" id="RHEA-COMP:10136"/>
        <dbReference type="Rhea" id="RHEA-COMP:13846"/>
        <dbReference type="ChEBI" id="CHEBI:30616"/>
        <dbReference type="ChEBI" id="CHEBI:33019"/>
        <dbReference type="ChEBI" id="CHEBI:46858"/>
        <dbReference type="ChEBI" id="CHEBI:83624"/>
        <dbReference type="EC" id="2.7.7.108"/>
    </reaction>
</comment>
<evidence type="ECO:0000256" key="5">
    <source>
        <dbReference type="ARBA" id="ARBA00034531"/>
    </source>
</evidence>
<dbReference type="SUPFAM" id="SSF140931">
    <property type="entry name" value="Fic-like"/>
    <property type="match status" value="1"/>
</dbReference>
<keyword evidence="2" id="KW-0548">Nucleotidyltransferase</keyword>
<proteinExistence type="predicted"/>
<protein>
    <recommendedName>
        <fullName evidence="5">protein adenylyltransferase</fullName>
        <ecNumber evidence="5">2.7.7.108</ecNumber>
    </recommendedName>
</protein>
<dbReference type="PANTHER" id="PTHR39560:SF1">
    <property type="entry name" value="PROTEIN ADENYLYLTRANSFERASE FIC-RELATED"/>
    <property type="match status" value="1"/>
</dbReference>
<evidence type="ECO:0000256" key="6">
    <source>
        <dbReference type="ARBA" id="ARBA00047939"/>
    </source>
</evidence>
<evidence type="ECO:0000256" key="1">
    <source>
        <dbReference type="ARBA" id="ARBA00022679"/>
    </source>
</evidence>
<sequence length="259" mass="27788">MNAEDAVAQAVHAQELEGWRPDGDARAALTAFATGALGRGGYIAAAVAAARALDPSEQRPRLLRRYRPYYVRGTTVLRNGIGLANPVALAEAEHRVCAARLVEIHLRTVAPDVPLVTSIHQHLFGDVYPWAGQQRIVDLRKGDARFLPVPRLATRMAALEDAVAAVCHTDFIAATAAVVADLVAVHPFREGNGRTATTLLTVLARRAGLPFDLRCVDRTAWMGASRAAMAAADGNHRVPAEPFVPVVERVAGVWQSETS</sequence>
<accession>A0ABU3WJX2</accession>
<name>A0ABU3WJX2_9NOCA</name>
<feature type="domain" description="Fido" evidence="8">
    <location>
        <begin position="111"/>
        <end position="249"/>
    </location>
</feature>
<dbReference type="PANTHER" id="PTHR39560">
    <property type="entry name" value="PROTEIN ADENYLYLTRANSFERASE FIC-RELATED"/>
    <property type="match status" value="1"/>
</dbReference>
<comment type="caution">
    <text evidence="9">The sequence shown here is derived from an EMBL/GenBank/DDBJ whole genome shotgun (WGS) entry which is preliminary data.</text>
</comment>
<dbReference type="EC" id="2.7.7.108" evidence="5"/>
<dbReference type="Proteomes" id="UP001275440">
    <property type="component" value="Unassembled WGS sequence"/>
</dbReference>
<evidence type="ECO:0000256" key="3">
    <source>
        <dbReference type="ARBA" id="ARBA00022741"/>
    </source>
</evidence>
<evidence type="ECO:0000256" key="4">
    <source>
        <dbReference type="ARBA" id="ARBA00022840"/>
    </source>
</evidence>
<dbReference type="Pfam" id="PF02661">
    <property type="entry name" value="Fic"/>
    <property type="match status" value="1"/>
</dbReference>